<feature type="compositionally biased region" description="Basic residues" evidence="1">
    <location>
        <begin position="77"/>
        <end position="90"/>
    </location>
</feature>
<dbReference type="EMBL" id="UXSR01005218">
    <property type="protein sequence ID" value="VDD79858.1"/>
    <property type="molecule type" value="Genomic_DNA"/>
</dbReference>
<dbReference type="Proteomes" id="UP000267029">
    <property type="component" value="Unassembled WGS sequence"/>
</dbReference>
<sequence>MDQPLTSGGHYRHYPPADEAGGDSSDMLNSSSVGDDQLSRRRLVTNNSLNLHDSDIDNEGPEGEDDDDGNDLSSVYHLRRQQRRQQRLRRRETSSSACGDTASRRRPPISLSRSSTRVGQSIPPPPSEPPPSLPPCGIDLSSQYSMYPILGPGGFNLAGQQVTASPPTMLPMAGLSLNYMTPGGIMNPADGNQQLLQMQQAALLHQQQHQQQQQQQQLHQRLVSANAVAAMGVAGNPYLQHEYIPQDLEGFYKIDNSIVVECIPYLASRYRQRLRPTPTSPLTTPSSERSSVFFFFRVSEIAMTAVARVRAHVLHTHATSSHGPTILGRAAPTARSGGGGGSGRREDEMSSGDSAPAAAYLRESHPAIVLPSSQRGERTRALIGALQPSIARVHTAINASSPHPAKTESRPLTGFATVGRPVRTSSLNHPQMTLPHHQPLQELGLISSAALIQAHAAAQAQAQANATQSAGGSGSVVYENSYNSFQRQVLPRAHCSRSTSIQCPIRSLPFRFSRRIHVHIFLCYDQFTPLDVKAQFRLNPISPERQLGKLESPASVAASDGPGKISYSMLDDKLMKAAKREYAENFSVSPPQSEEVV</sequence>
<evidence type="ECO:0000256" key="1">
    <source>
        <dbReference type="SAM" id="MobiDB-lite"/>
    </source>
</evidence>
<organism evidence="2 3">
    <name type="scientific">Mesocestoides corti</name>
    <name type="common">Flatworm</name>
    <dbReference type="NCBI Taxonomy" id="53468"/>
    <lineage>
        <taxon>Eukaryota</taxon>
        <taxon>Metazoa</taxon>
        <taxon>Spiralia</taxon>
        <taxon>Lophotrochozoa</taxon>
        <taxon>Platyhelminthes</taxon>
        <taxon>Cestoda</taxon>
        <taxon>Eucestoda</taxon>
        <taxon>Cyclophyllidea</taxon>
        <taxon>Mesocestoididae</taxon>
        <taxon>Mesocestoides</taxon>
    </lineage>
</organism>
<name>A0A158QU83_MESCO</name>
<feature type="compositionally biased region" description="Low complexity" evidence="1">
    <location>
        <begin position="108"/>
        <end position="117"/>
    </location>
</feature>
<reference evidence="2 3" key="1">
    <citation type="submission" date="2018-10" db="EMBL/GenBank/DDBJ databases">
        <authorList>
            <consortium name="Pathogen Informatics"/>
        </authorList>
    </citation>
    <scope>NUCLEOTIDE SEQUENCE [LARGE SCALE GENOMIC DNA]</scope>
</reference>
<dbReference type="OrthoDB" id="6279657at2759"/>
<feature type="compositionally biased region" description="Acidic residues" evidence="1">
    <location>
        <begin position="56"/>
        <end position="70"/>
    </location>
</feature>
<keyword evidence="3" id="KW-1185">Reference proteome</keyword>
<dbReference type="AlphaFoldDB" id="A0A158QU83"/>
<gene>
    <name evidence="2" type="ORF">MCOS_LOCUS5861</name>
</gene>
<protein>
    <submittedName>
        <fullName evidence="2">Uncharacterized protein</fullName>
    </submittedName>
</protein>
<proteinExistence type="predicted"/>
<feature type="region of interest" description="Disordered" evidence="1">
    <location>
        <begin position="1"/>
        <end position="136"/>
    </location>
</feature>
<accession>A0A158QU83</accession>
<evidence type="ECO:0000313" key="3">
    <source>
        <dbReference type="Proteomes" id="UP000267029"/>
    </source>
</evidence>
<feature type="region of interest" description="Disordered" evidence="1">
    <location>
        <begin position="320"/>
        <end position="355"/>
    </location>
</feature>
<evidence type="ECO:0000313" key="2">
    <source>
        <dbReference type="EMBL" id="VDD79858.1"/>
    </source>
</evidence>
<feature type="compositionally biased region" description="Pro residues" evidence="1">
    <location>
        <begin position="122"/>
        <end position="134"/>
    </location>
</feature>